<organism evidence="1 2">
    <name type="scientific">Paenibacillus pectinilyticus</name>
    <dbReference type="NCBI Taxonomy" id="512399"/>
    <lineage>
        <taxon>Bacteria</taxon>
        <taxon>Bacillati</taxon>
        <taxon>Bacillota</taxon>
        <taxon>Bacilli</taxon>
        <taxon>Bacillales</taxon>
        <taxon>Paenibacillaceae</taxon>
        <taxon>Paenibacillus</taxon>
    </lineage>
</organism>
<proteinExistence type="predicted"/>
<dbReference type="AlphaFoldDB" id="A0A1C0ZTS8"/>
<reference evidence="2" key="1">
    <citation type="submission" date="2016-05" db="EMBL/GenBank/DDBJ databases">
        <title>Paenibacillus oryzae. sp. nov., isolated from the rice root.</title>
        <authorList>
            <person name="Zhang J."/>
            <person name="Zhang X."/>
        </authorList>
    </citation>
    <scope>NUCLEOTIDE SEQUENCE [LARGE SCALE GENOMIC DNA]</scope>
    <source>
        <strain evidence="2">KCTC13222</strain>
    </source>
</reference>
<accession>A0A1C0ZTS8</accession>
<name>A0A1C0ZTS8_9BACL</name>
<dbReference type="EMBL" id="LYPC01000028">
    <property type="protein sequence ID" value="OCT11423.1"/>
    <property type="molecule type" value="Genomic_DNA"/>
</dbReference>
<evidence type="ECO:0000313" key="1">
    <source>
        <dbReference type="EMBL" id="OCT11423.1"/>
    </source>
</evidence>
<gene>
    <name evidence="1" type="ORF">A8709_07065</name>
</gene>
<protein>
    <submittedName>
        <fullName evidence="1">Uncharacterized protein</fullName>
    </submittedName>
</protein>
<evidence type="ECO:0000313" key="2">
    <source>
        <dbReference type="Proteomes" id="UP000093309"/>
    </source>
</evidence>
<dbReference type="Proteomes" id="UP000093309">
    <property type="component" value="Unassembled WGS sequence"/>
</dbReference>
<keyword evidence="2" id="KW-1185">Reference proteome</keyword>
<sequence length="193" mass="22843">MLTWRKEWIGPFDSTWSIFEKIRLVNSINETDLLSIINPEYKKRQRKYRNINTLIGFNLTELERQGVYLRVTLDSMERLKQIVNIPIYHVSVYHSHLVYCSQCLDNDYHSFLHQFKLINNCPFHLSDLIDKCEKCNKVIYVHNLSNNTPFCCSCGQSLKQSFDDPLWKKWGGEVHIKDDIVLSWLNKVGIMKS</sequence>
<comment type="caution">
    <text evidence="1">The sequence shown here is derived from an EMBL/GenBank/DDBJ whole genome shotgun (WGS) entry which is preliminary data.</text>
</comment>